<dbReference type="HOGENOM" id="CLU_035268_0_0_1"/>
<feature type="repeat" description="RCC1" evidence="2">
    <location>
        <begin position="317"/>
        <end position="368"/>
    </location>
</feature>
<evidence type="ECO:0000313" key="5">
    <source>
        <dbReference type="Proteomes" id="UP000054549"/>
    </source>
</evidence>
<dbReference type="FunCoup" id="A0A0C2XPF3">
    <property type="interactions" value="31"/>
</dbReference>
<feature type="compositionally biased region" description="Polar residues" evidence="3">
    <location>
        <begin position="8"/>
        <end position="21"/>
    </location>
</feature>
<name>A0A0C2XPF3_AMAMK</name>
<keyword evidence="1" id="KW-0677">Repeat</keyword>
<feature type="repeat" description="RCC1" evidence="2">
    <location>
        <begin position="216"/>
        <end position="273"/>
    </location>
</feature>
<dbReference type="InterPro" id="IPR009091">
    <property type="entry name" value="RCC1/BLIP-II"/>
</dbReference>
<evidence type="ECO:0000256" key="2">
    <source>
        <dbReference type="PROSITE-ProRule" id="PRU00235"/>
    </source>
</evidence>
<dbReference type="EMBL" id="KN818222">
    <property type="protein sequence ID" value="KIL71481.1"/>
    <property type="molecule type" value="Genomic_DNA"/>
</dbReference>
<protein>
    <submittedName>
        <fullName evidence="4">Uncharacterized protein</fullName>
    </submittedName>
</protein>
<dbReference type="Proteomes" id="UP000054549">
    <property type="component" value="Unassembled WGS sequence"/>
</dbReference>
<dbReference type="InParanoid" id="A0A0C2XPF3"/>
<dbReference type="PANTHER" id="PTHR22870">
    <property type="entry name" value="REGULATOR OF CHROMOSOME CONDENSATION"/>
    <property type="match status" value="1"/>
</dbReference>
<dbReference type="PROSITE" id="PS50012">
    <property type="entry name" value="RCC1_3"/>
    <property type="match status" value="4"/>
</dbReference>
<accession>A0A0C2XPF3</accession>
<dbReference type="PANTHER" id="PTHR22870:SF466">
    <property type="entry name" value="ANKYRIN REPEAT-CONTAINING PROTEIN"/>
    <property type="match status" value="1"/>
</dbReference>
<dbReference type="InterPro" id="IPR000408">
    <property type="entry name" value="Reg_chr_condens"/>
</dbReference>
<keyword evidence="5" id="KW-1185">Reference proteome</keyword>
<evidence type="ECO:0000313" key="4">
    <source>
        <dbReference type="EMBL" id="KIL71481.1"/>
    </source>
</evidence>
<dbReference type="STRING" id="946122.A0A0C2XPF3"/>
<organism evidence="4 5">
    <name type="scientific">Amanita muscaria (strain Koide BX008)</name>
    <dbReference type="NCBI Taxonomy" id="946122"/>
    <lineage>
        <taxon>Eukaryota</taxon>
        <taxon>Fungi</taxon>
        <taxon>Dikarya</taxon>
        <taxon>Basidiomycota</taxon>
        <taxon>Agaricomycotina</taxon>
        <taxon>Agaricomycetes</taxon>
        <taxon>Agaricomycetidae</taxon>
        <taxon>Agaricales</taxon>
        <taxon>Pluteineae</taxon>
        <taxon>Amanitaceae</taxon>
        <taxon>Amanita</taxon>
    </lineage>
</organism>
<dbReference type="Pfam" id="PF00415">
    <property type="entry name" value="RCC1"/>
    <property type="match status" value="3"/>
</dbReference>
<dbReference type="PROSITE" id="PS00626">
    <property type="entry name" value="RCC1_2"/>
    <property type="match status" value="1"/>
</dbReference>
<feature type="region of interest" description="Disordered" evidence="3">
    <location>
        <begin position="1"/>
        <end position="21"/>
    </location>
</feature>
<evidence type="ECO:0000256" key="1">
    <source>
        <dbReference type="ARBA" id="ARBA00022737"/>
    </source>
</evidence>
<sequence length="427" mass="45705">MPYASLLSAGSNAQGQLGNGTTDDSHSFQRCSFFGCEPGTTPPGTTRILSVSGGANHTLALLEIGDAHQLRTELWGCGSGLKGQLGPACRPPALPSFSTTMFRPIILPLEQYGLAGYTYKKVCVAWETTYLVLTSPGTGDVLVSMGADDFGDLGIGGYSERSSEKEKPFHIISFDHIQVDGFSLRSDMVVIADIAAGQHHVLVQLRASLADKTAQSFLVGWGTSRHGQLGGVSSNNKRGQGQIFTSRPKLVRTADDVAGLALGTQHTVFLHQSMHISGIGSDRKGQLSGIESLSHVRCISCTWNGTYAIVNDNNGQWHVMSTGSNSHGQLGRTSPGAPGPVDFPEMVRAYNVKRIACGSEHVLSLLHAKSETEVWGWGWNEHGNLGLGTTEDVPTPVRICPREPGYNFNVADIWAGCGTSWLYATEY</sequence>
<dbReference type="AlphaFoldDB" id="A0A0C2XPF3"/>
<feature type="repeat" description="RCC1" evidence="2">
    <location>
        <begin position="372"/>
        <end position="426"/>
    </location>
</feature>
<feature type="repeat" description="RCC1" evidence="2">
    <location>
        <begin position="4"/>
        <end position="64"/>
    </location>
</feature>
<dbReference type="SUPFAM" id="SSF50985">
    <property type="entry name" value="RCC1/BLIP-II"/>
    <property type="match status" value="1"/>
</dbReference>
<evidence type="ECO:0000256" key="3">
    <source>
        <dbReference type="SAM" id="MobiDB-lite"/>
    </source>
</evidence>
<reference evidence="4 5" key="1">
    <citation type="submission" date="2014-04" db="EMBL/GenBank/DDBJ databases">
        <title>Evolutionary Origins and Diversification of the Mycorrhizal Mutualists.</title>
        <authorList>
            <consortium name="DOE Joint Genome Institute"/>
            <consortium name="Mycorrhizal Genomics Consortium"/>
            <person name="Kohler A."/>
            <person name="Kuo A."/>
            <person name="Nagy L.G."/>
            <person name="Floudas D."/>
            <person name="Copeland A."/>
            <person name="Barry K.W."/>
            <person name="Cichocki N."/>
            <person name="Veneault-Fourrey C."/>
            <person name="LaButti K."/>
            <person name="Lindquist E.A."/>
            <person name="Lipzen A."/>
            <person name="Lundell T."/>
            <person name="Morin E."/>
            <person name="Murat C."/>
            <person name="Riley R."/>
            <person name="Ohm R."/>
            <person name="Sun H."/>
            <person name="Tunlid A."/>
            <person name="Henrissat B."/>
            <person name="Grigoriev I.V."/>
            <person name="Hibbett D.S."/>
            <person name="Martin F."/>
        </authorList>
    </citation>
    <scope>NUCLEOTIDE SEQUENCE [LARGE SCALE GENOMIC DNA]</scope>
    <source>
        <strain evidence="4 5">Koide BX008</strain>
    </source>
</reference>
<proteinExistence type="predicted"/>
<dbReference type="OrthoDB" id="5370059at2759"/>
<dbReference type="InterPro" id="IPR051210">
    <property type="entry name" value="Ub_ligase/GEF_domain"/>
</dbReference>
<gene>
    <name evidence="4" type="ORF">M378DRAFT_155055</name>
</gene>
<dbReference type="Gene3D" id="2.130.10.30">
    <property type="entry name" value="Regulator of chromosome condensation 1/beta-lactamase-inhibitor protein II"/>
    <property type="match status" value="2"/>
</dbReference>